<protein>
    <submittedName>
        <fullName evidence="1">Terminase</fullName>
    </submittedName>
</protein>
<evidence type="ECO:0000313" key="1">
    <source>
        <dbReference type="EMBL" id="QIK62352.1"/>
    </source>
</evidence>
<dbReference type="Proteomes" id="UP000502677">
    <property type="component" value="Chromosome"/>
</dbReference>
<dbReference type="RefSeq" id="WP_166288863.1">
    <property type="nucleotide sequence ID" value="NZ_CP049863.1"/>
</dbReference>
<dbReference type="InterPro" id="IPR027417">
    <property type="entry name" value="P-loop_NTPase"/>
</dbReference>
<reference evidence="1 2" key="1">
    <citation type="submission" date="2020-03" db="EMBL/GenBank/DDBJ databases">
        <title>Leucobacter sp. nov., isolated from beetles.</title>
        <authorList>
            <person name="Hyun D.-W."/>
            <person name="Bae J.-W."/>
        </authorList>
    </citation>
    <scope>NUCLEOTIDE SEQUENCE [LARGE SCALE GENOMIC DNA]</scope>
    <source>
        <strain evidence="1 2">HDW9C</strain>
    </source>
</reference>
<keyword evidence="2" id="KW-1185">Reference proteome</keyword>
<accession>A0A6G7XCX2</accession>
<dbReference type="EMBL" id="CP049863">
    <property type="protein sequence ID" value="QIK62352.1"/>
    <property type="molecule type" value="Genomic_DNA"/>
</dbReference>
<dbReference type="KEGG" id="lvi:G7068_03355"/>
<organism evidence="1 2">
    <name type="scientific">Leucobacter viscericola</name>
    <dbReference type="NCBI Taxonomy" id="2714935"/>
    <lineage>
        <taxon>Bacteria</taxon>
        <taxon>Bacillati</taxon>
        <taxon>Actinomycetota</taxon>
        <taxon>Actinomycetes</taxon>
        <taxon>Micrococcales</taxon>
        <taxon>Microbacteriaceae</taxon>
        <taxon>Leucobacter</taxon>
    </lineage>
</organism>
<proteinExistence type="predicted"/>
<name>A0A6G7XCX2_9MICO</name>
<gene>
    <name evidence="1" type="ORF">G7068_03355</name>
</gene>
<dbReference type="AlphaFoldDB" id="A0A6G7XCX2"/>
<sequence>MKQPPTKHGSKKLSEVAKHLVLPSGIASTGWPAVRDKAKEFGVLFDRWQDGLGRGILAKRSNGLYAAGIGGIIISICRQVGKTFSIGTIIFALCILFPRLKVLWTAHLSRTSDETFKWMQGFARRRKIAPHIEQVRQANGQQEIHFKNGSRIMFGARERGFGRGFDSVDIEVFDEAQILTQKALDDMVPATNASKNPLIIFMGTPPKPTDPGEVFRTRRNEALAIKKRRADGEVVECDMFYTELGADPKADLEDKMQVEKANPSFPHRVPWESILRMRKILADDESYRREGLGIWDDDRESSGAITETRWAELAVNVAPETDPVYSISFSIDGMRMALAAAKLNGENVFVEQLHDDAGALEDGMKRLAAWFAEKDENGITRWRRSRGIFISGSSHAPTLAQMLRRAGVASKWVTVLNTPQVFAACQMLDNELKAGTVEHPSEGQERLDASVSTVMKEPRGKQGAWAWASVTPDGDETPTEAISFALWGARTTKLSAKKHAEGEGGAIL</sequence>
<dbReference type="Gene3D" id="3.40.50.300">
    <property type="entry name" value="P-loop containing nucleotide triphosphate hydrolases"/>
    <property type="match status" value="1"/>
</dbReference>
<evidence type="ECO:0000313" key="2">
    <source>
        <dbReference type="Proteomes" id="UP000502677"/>
    </source>
</evidence>